<reference evidence="1" key="1">
    <citation type="journal article" date="2015" name="Nature">
        <title>Complex archaea that bridge the gap between prokaryotes and eukaryotes.</title>
        <authorList>
            <person name="Spang A."/>
            <person name="Saw J.H."/>
            <person name="Jorgensen S.L."/>
            <person name="Zaremba-Niedzwiedzka K."/>
            <person name="Martijn J."/>
            <person name="Lind A.E."/>
            <person name="van Eijk R."/>
            <person name="Schleper C."/>
            <person name="Guy L."/>
            <person name="Ettema T.J."/>
        </authorList>
    </citation>
    <scope>NUCLEOTIDE SEQUENCE</scope>
</reference>
<proteinExistence type="predicted"/>
<organism evidence="1">
    <name type="scientific">marine sediment metagenome</name>
    <dbReference type="NCBI Taxonomy" id="412755"/>
    <lineage>
        <taxon>unclassified sequences</taxon>
        <taxon>metagenomes</taxon>
        <taxon>ecological metagenomes</taxon>
    </lineage>
</organism>
<feature type="non-terminal residue" evidence="1">
    <location>
        <position position="161"/>
    </location>
</feature>
<dbReference type="EMBL" id="LAZR01031457">
    <property type="protein sequence ID" value="KKL53697.1"/>
    <property type="molecule type" value="Genomic_DNA"/>
</dbReference>
<sequence>MVTRRTAREGSPTKYARPAIVALIALAAGALTAAHAQTLLLALDMPDLPTGAVSSSAVDGVCVMPWFADGDETLGSEDYWGLDPTDSYAVPLIYTDTAGTLGTLALYGPGAVDYRDAITTPCAGGDRGACDQPDPHVWIGETLTCDSLTGSIGSVTVHALE</sequence>
<evidence type="ECO:0000313" key="1">
    <source>
        <dbReference type="EMBL" id="KKL53697.1"/>
    </source>
</evidence>
<dbReference type="AlphaFoldDB" id="A0A0F9FRM4"/>
<name>A0A0F9FRM4_9ZZZZ</name>
<protein>
    <submittedName>
        <fullName evidence="1">Uncharacterized protein</fullName>
    </submittedName>
</protein>
<accession>A0A0F9FRM4</accession>
<gene>
    <name evidence="1" type="ORF">LCGC14_2272830</name>
</gene>
<comment type="caution">
    <text evidence="1">The sequence shown here is derived from an EMBL/GenBank/DDBJ whole genome shotgun (WGS) entry which is preliminary data.</text>
</comment>